<reference evidence="3" key="1">
    <citation type="journal article" date="2019" name="Int. J. Syst. Evol. Microbiol.">
        <title>The Global Catalogue of Microorganisms (GCM) 10K type strain sequencing project: providing services to taxonomists for standard genome sequencing and annotation.</title>
        <authorList>
            <consortium name="The Broad Institute Genomics Platform"/>
            <consortium name="The Broad Institute Genome Sequencing Center for Infectious Disease"/>
            <person name="Wu L."/>
            <person name="Ma J."/>
        </authorList>
    </citation>
    <scope>NUCLEOTIDE SEQUENCE [LARGE SCALE GENOMIC DNA]</scope>
    <source>
        <strain evidence="3">CECT 8289</strain>
    </source>
</reference>
<sequence>MRNIIAIFLFCLTLTACGQSKNSDAVKDLTIDPRIKSEVEKHIENSKELDAFKDKMEVYINSGDIQSYQNDSLTINSKMGSYKAPFKSFYLWHGDTLSIDGAFGLFGGVGFGIEIVNNKAILYHMLSSDDFPSYCYNANDSLIFRLEVPCSDTKIILSEIPDSTKKQIIYGYVEFKSKDYYASSGSADGQEILPRQKMRNNMKLYFKSGHLNF</sequence>
<accession>A0ABV8QQU2</accession>
<dbReference type="Proteomes" id="UP001595907">
    <property type="component" value="Unassembled WGS sequence"/>
</dbReference>
<proteinExistence type="predicted"/>
<dbReference type="EMBL" id="JBHSCZ010000002">
    <property type="protein sequence ID" value="MFC4262647.1"/>
    <property type="molecule type" value="Genomic_DNA"/>
</dbReference>
<evidence type="ECO:0008006" key="4">
    <source>
        <dbReference type="Google" id="ProtNLM"/>
    </source>
</evidence>
<gene>
    <name evidence="2" type="ORF">ACFOWM_07150</name>
</gene>
<evidence type="ECO:0000256" key="1">
    <source>
        <dbReference type="SAM" id="SignalP"/>
    </source>
</evidence>
<organism evidence="2 3">
    <name type="scientific">Ferruginibacter yonginensis</name>
    <dbReference type="NCBI Taxonomy" id="1310416"/>
    <lineage>
        <taxon>Bacteria</taxon>
        <taxon>Pseudomonadati</taxon>
        <taxon>Bacteroidota</taxon>
        <taxon>Chitinophagia</taxon>
        <taxon>Chitinophagales</taxon>
        <taxon>Chitinophagaceae</taxon>
        <taxon>Ferruginibacter</taxon>
    </lineage>
</organism>
<keyword evidence="1" id="KW-0732">Signal</keyword>
<comment type="caution">
    <text evidence="2">The sequence shown here is derived from an EMBL/GenBank/DDBJ whole genome shotgun (WGS) entry which is preliminary data.</text>
</comment>
<evidence type="ECO:0000313" key="2">
    <source>
        <dbReference type="EMBL" id="MFC4262647.1"/>
    </source>
</evidence>
<protein>
    <recommendedName>
        <fullName evidence="4">Lipoprotein</fullName>
    </recommendedName>
</protein>
<evidence type="ECO:0000313" key="3">
    <source>
        <dbReference type="Proteomes" id="UP001595907"/>
    </source>
</evidence>
<name>A0ABV8QQU2_9BACT</name>
<dbReference type="RefSeq" id="WP_379708299.1">
    <property type="nucleotide sequence ID" value="NZ_JBHSCZ010000002.1"/>
</dbReference>
<dbReference type="PROSITE" id="PS51257">
    <property type="entry name" value="PROKAR_LIPOPROTEIN"/>
    <property type="match status" value="1"/>
</dbReference>
<keyword evidence="3" id="KW-1185">Reference proteome</keyword>
<feature type="chain" id="PRO_5045416832" description="Lipoprotein" evidence="1">
    <location>
        <begin position="19"/>
        <end position="213"/>
    </location>
</feature>
<feature type="signal peptide" evidence="1">
    <location>
        <begin position="1"/>
        <end position="18"/>
    </location>
</feature>